<dbReference type="InterPro" id="IPR011006">
    <property type="entry name" value="CheY-like_superfamily"/>
</dbReference>
<dbReference type="Gene3D" id="3.40.50.2300">
    <property type="match status" value="1"/>
</dbReference>
<organism evidence="2">
    <name type="scientific">marine sediment metagenome</name>
    <dbReference type="NCBI Taxonomy" id="412755"/>
    <lineage>
        <taxon>unclassified sequences</taxon>
        <taxon>metagenomes</taxon>
        <taxon>ecological metagenomes</taxon>
    </lineage>
</organism>
<dbReference type="SUPFAM" id="SSF52172">
    <property type="entry name" value="CheY-like"/>
    <property type="match status" value="1"/>
</dbReference>
<evidence type="ECO:0000313" key="2">
    <source>
        <dbReference type="EMBL" id="GAI48765.1"/>
    </source>
</evidence>
<reference evidence="2" key="1">
    <citation type="journal article" date="2014" name="Front. Microbiol.">
        <title>High frequency of phylogenetically diverse reductive dehalogenase-homologous genes in deep subseafloor sedimentary metagenomes.</title>
        <authorList>
            <person name="Kawai M."/>
            <person name="Futagami T."/>
            <person name="Toyoda A."/>
            <person name="Takaki Y."/>
            <person name="Nishi S."/>
            <person name="Hori S."/>
            <person name="Arai W."/>
            <person name="Tsubouchi T."/>
            <person name="Morono Y."/>
            <person name="Uchiyama I."/>
            <person name="Ito T."/>
            <person name="Fujiyama A."/>
            <person name="Inagaki F."/>
            <person name="Takami H."/>
        </authorList>
    </citation>
    <scope>NUCLEOTIDE SEQUENCE</scope>
    <source>
        <strain evidence="2">Expedition CK06-06</strain>
    </source>
</reference>
<dbReference type="InterPro" id="IPR001789">
    <property type="entry name" value="Sig_transdc_resp-reg_receiver"/>
</dbReference>
<comment type="caution">
    <text evidence="2">The sequence shown here is derived from an EMBL/GenBank/DDBJ whole genome shotgun (WGS) entry which is preliminary data.</text>
</comment>
<dbReference type="GO" id="GO:0000160">
    <property type="term" value="P:phosphorelay signal transduction system"/>
    <property type="evidence" value="ECO:0007669"/>
    <property type="project" value="InterPro"/>
</dbReference>
<gene>
    <name evidence="2" type="ORF">S06H3_59365</name>
</gene>
<dbReference type="AlphaFoldDB" id="X1QCL4"/>
<name>X1QCL4_9ZZZZ</name>
<feature type="non-terminal residue" evidence="2">
    <location>
        <position position="56"/>
    </location>
</feature>
<protein>
    <recommendedName>
        <fullName evidence="1">Response regulatory domain-containing protein</fullName>
    </recommendedName>
</protein>
<dbReference type="Pfam" id="PF00072">
    <property type="entry name" value="Response_reg"/>
    <property type="match status" value="1"/>
</dbReference>
<proteinExistence type="predicted"/>
<accession>X1QCL4</accession>
<evidence type="ECO:0000259" key="1">
    <source>
        <dbReference type="PROSITE" id="PS50110"/>
    </source>
</evidence>
<dbReference type="PROSITE" id="PS50110">
    <property type="entry name" value="RESPONSE_REGULATORY"/>
    <property type="match status" value="1"/>
</dbReference>
<feature type="domain" description="Response regulatory" evidence="1">
    <location>
        <begin position="2"/>
        <end position="56"/>
    </location>
</feature>
<dbReference type="EMBL" id="BARV01038564">
    <property type="protein sequence ID" value="GAI48765.1"/>
    <property type="molecule type" value="Genomic_DNA"/>
</dbReference>
<sequence>MRTLLVEDYAPLQKSVAKGLREAGFAVDVTGNGKEGLWYAMNHQYDVIILDLMLPD</sequence>